<organism evidence="2 3">
    <name type="scientific">Blastopirellula marina</name>
    <dbReference type="NCBI Taxonomy" id="124"/>
    <lineage>
        <taxon>Bacteria</taxon>
        <taxon>Pseudomonadati</taxon>
        <taxon>Planctomycetota</taxon>
        <taxon>Planctomycetia</taxon>
        <taxon>Pirellulales</taxon>
        <taxon>Pirellulaceae</taxon>
        <taxon>Blastopirellula</taxon>
    </lineage>
</organism>
<comment type="caution">
    <text evidence="2">The sequence shown here is derived from an EMBL/GenBank/DDBJ whole genome shotgun (WGS) entry which is preliminary data.</text>
</comment>
<dbReference type="Pfam" id="PF26300">
    <property type="entry name" value="PEPCK_PPi_lobe_2"/>
    <property type="match status" value="1"/>
</dbReference>
<dbReference type="InterPro" id="IPR058710">
    <property type="entry name" value="PEPCK_lobe_2"/>
</dbReference>
<dbReference type="OrthoDB" id="366044at2"/>
<dbReference type="Proteomes" id="UP000237819">
    <property type="component" value="Unassembled WGS sequence"/>
</dbReference>
<reference evidence="2 3" key="1">
    <citation type="submission" date="2018-02" db="EMBL/GenBank/DDBJ databases">
        <title>Comparative genomes isolates from brazilian mangrove.</title>
        <authorList>
            <person name="Araujo J.E."/>
            <person name="Taketani R.G."/>
            <person name="Silva M.C.P."/>
            <person name="Loureco M.V."/>
            <person name="Andreote F.D."/>
        </authorList>
    </citation>
    <scope>NUCLEOTIDE SEQUENCE [LARGE SCALE GENOMIC DNA]</scope>
    <source>
        <strain evidence="2 3">Nap-Phe MGV</strain>
    </source>
</reference>
<evidence type="ECO:0000313" key="2">
    <source>
        <dbReference type="EMBL" id="PQO42986.1"/>
    </source>
</evidence>
<evidence type="ECO:0000313" key="3">
    <source>
        <dbReference type="Proteomes" id="UP000237819"/>
    </source>
</evidence>
<dbReference type="RefSeq" id="WP_105338199.1">
    <property type="nucleotide sequence ID" value="NZ_PUHZ01000024.1"/>
</dbReference>
<evidence type="ECO:0000259" key="1">
    <source>
        <dbReference type="Pfam" id="PF26300"/>
    </source>
</evidence>
<sequence length="1157" mass="130873">MDLKEKLGFGAPQTKKQRNAERSRLIRYINLQMIANELPPPLHEKETEFADLLKGLLANYHEKARMLHDVPSPIDGRIETFLNDYFADLEIEKLELPRKSFVLDRHGVARELSLPVHGNKFESDLVESNRLENGVLHNPRSDRRTTKGTFHVCEGGLPIAGDKLSVPKLTFARMFKIAMNPPKEFLELPYTSQHEDKAYTFVSLLLRPIVCPEVPGYTPEKTMEVRFYVPGQLVSNLDFVESIFGNAGDPFIPKNDAALDVEHWTGHTGCVILAPQLMGATKKDLGLPHFDDATPRQRKDGMCWKDESEKYNDGQAFKATCRDERGVVVTLIADNYYGYCKKEVKTQLSYAANLYGNVEEEHAGGVIAYTSWNLGEEFRVNSQRYNGRTIDDVANDYAEWIDMQPEGYGIDKNFPDLLYIPEDARATMLEQCIKWTRDGEERSIPLLPGKIYMAPSGYKIRMEKHPAAPSWRLIGTTAEGVNCHKPCTVSGGGKSEISKSATDYMLYGPIFVSDIDKDLALIDEIFNHDFSDRWAADSPIKPDYNERPSRKVLSPERSLGSVIKLLTPSADYTEKYNEWLASIPNHIYSMLFIIKRFQQPDWDHDWHENFSVDIVNGTPGHELKFRDRTLVGTYLRVGLSESQQWRTYKLRQDFYAADKVQTEDDITASVVVPAKSIINLDPQLTEDSYKFLTNCEYRLFQRPDDAVHRGLDKQTEFDLSQDSNFISNFQPLTREDVAKMAEKIAEFDLFTPPMKNLLQGFLEEDPQQSEYVVCSAFPRLVDGVPTKNPRYLQTRPDMANPIYRYIGEVGTRLYRKVPADQPTPTPVNAVLCGRRNNPPDAAAGIRSLAAYGPIHYQELPELFMDFICSLTGKSPSTTGAGSEGALTKGPFNALRPAADLNNALVSYILTGLAGYSTAAGYIGPNVRVDHDISLLIPEIWCRLTPEERDPKFLIKEGMLEKIDDFDYNGETILGSRLGYRITRRFVRTFFGRVFDNPLKVFDDSILRPETQDPDSYADGIKHIVEAQQRVAQRHLEDGSIEEACPPLKALLKIMAEGSYEGKTAADPEIRQMFTKEYLLSSDWYRQRLSTKQVRDVALWKRHVAALDAFVADPRNEASIAELGLTARREYAAAQLSLAESSNYLSALKGTLGAHPFE</sequence>
<dbReference type="AlphaFoldDB" id="A0A2S8GEV4"/>
<dbReference type="EMBL" id="PUHZ01000024">
    <property type="protein sequence ID" value="PQO42986.1"/>
    <property type="molecule type" value="Genomic_DNA"/>
</dbReference>
<accession>A0A2S8GEV4</accession>
<name>A0A2S8GEV4_9BACT</name>
<gene>
    <name evidence="2" type="ORF">C5Y93_25030</name>
</gene>
<feature type="domain" description="PPi-type phosphoenolpyruvate carboxykinase lobe 2" evidence="1">
    <location>
        <begin position="512"/>
        <end position="625"/>
    </location>
</feature>
<proteinExistence type="predicted"/>
<protein>
    <recommendedName>
        <fullName evidence="1">PPi-type phosphoenolpyruvate carboxykinase lobe 2 domain-containing protein</fullName>
    </recommendedName>
</protein>